<feature type="compositionally biased region" description="Acidic residues" evidence="1">
    <location>
        <begin position="174"/>
        <end position="192"/>
    </location>
</feature>
<feature type="compositionally biased region" description="Polar residues" evidence="1">
    <location>
        <begin position="26"/>
        <end position="38"/>
    </location>
</feature>
<dbReference type="Proteomes" id="UP000198211">
    <property type="component" value="Unassembled WGS sequence"/>
</dbReference>
<feature type="compositionally biased region" description="Basic and acidic residues" evidence="1">
    <location>
        <begin position="117"/>
        <end position="126"/>
    </location>
</feature>
<feature type="region of interest" description="Disordered" evidence="1">
    <location>
        <begin position="1"/>
        <end position="38"/>
    </location>
</feature>
<dbReference type="EMBL" id="NBNE01000102">
    <property type="protein sequence ID" value="OWZ22877.1"/>
    <property type="molecule type" value="Genomic_DNA"/>
</dbReference>
<proteinExistence type="predicted"/>
<evidence type="ECO:0000256" key="1">
    <source>
        <dbReference type="SAM" id="MobiDB-lite"/>
    </source>
</evidence>
<feature type="region of interest" description="Disordered" evidence="1">
    <location>
        <begin position="111"/>
        <end position="221"/>
    </location>
</feature>
<dbReference type="STRING" id="4795.A0A225X0M8"/>
<reference evidence="3" key="1">
    <citation type="submission" date="2017-03" db="EMBL/GenBank/DDBJ databases">
        <title>Phytopthora megakarya and P. palmivora, two closely related causual agents of cacao black pod achieved similar genome size and gene model numbers by different mechanisms.</title>
        <authorList>
            <person name="Ali S."/>
            <person name="Shao J."/>
            <person name="Larry D.J."/>
            <person name="Kronmiller B."/>
            <person name="Shen D."/>
            <person name="Strem M.D."/>
            <person name="Melnick R.L."/>
            <person name="Guiltinan M.J."/>
            <person name="Tyler B.M."/>
            <person name="Meinhardt L.W."/>
            <person name="Bailey B.A."/>
        </authorList>
    </citation>
    <scope>NUCLEOTIDE SEQUENCE [LARGE SCALE GENOMIC DNA]</scope>
    <source>
        <strain evidence="3">zdho120</strain>
    </source>
</reference>
<comment type="caution">
    <text evidence="2">The sequence shown here is derived from an EMBL/GenBank/DDBJ whole genome shotgun (WGS) entry which is preliminary data.</text>
</comment>
<gene>
    <name evidence="2" type="ORF">PHMEG_0002331</name>
</gene>
<sequence length="248" mass="27139">MSELSASSNKRPLSGISFTRPDSPLGRSNDSFVESQQCSADPSAFLGFHVPEEVAVEPSDAQEKKKNQTLKLVLDFEATPGDVTRGGDGLNPFNELFAGDTQDDETVMMAQAPMKQKSPEKGKEGEDSLPGASVYSEYSEDLAPRIFETTTRNPSVNEEKVDKAQFDDDRDRETDYEDEVECTQQLEDEGEADMTSYEGEGETEAFPESDAGTLPLGPDSTFMDAYDDFDGANNIQNVFAGAKEQHAE</sequence>
<keyword evidence="3" id="KW-1185">Reference proteome</keyword>
<feature type="compositionally biased region" description="Basic and acidic residues" evidence="1">
    <location>
        <begin position="157"/>
        <end position="173"/>
    </location>
</feature>
<dbReference type="AlphaFoldDB" id="A0A225X0M8"/>
<feature type="region of interest" description="Disordered" evidence="1">
    <location>
        <begin position="79"/>
        <end position="98"/>
    </location>
</feature>
<name>A0A225X0M8_9STRA</name>
<dbReference type="OrthoDB" id="129353at2759"/>
<evidence type="ECO:0000313" key="2">
    <source>
        <dbReference type="EMBL" id="OWZ22877.1"/>
    </source>
</evidence>
<feature type="compositionally biased region" description="Polar residues" evidence="1">
    <location>
        <begin position="1"/>
        <end position="11"/>
    </location>
</feature>
<accession>A0A225X0M8</accession>
<evidence type="ECO:0000313" key="3">
    <source>
        <dbReference type="Proteomes" id="UP000198211"/>
    </source>
</evidence>
<protein>
    <submittedName>
        <fullName evidence="2">Uncharacterized protein</fullName>
    </submittedName>
</protein>
<organism evidence="2 3">
    <name type="scientific">Phytophthora megakarya</name>
    <dbReference type="NCBI Taxonomy" id="4795"/>
    <lineage>
        <taxon>Eukaryota</taxon>
        <taxon>Sar</taxon>
        <taxon>Stramenopiles</taxon>
        <taxon>Oomycota</taxon>
        <taxon>Peronosporomycetes</taxon>
        <taxon>Peronosporales</taxon>
        <taxon>Peronosporaceae</taxon>
        <taxon>Phytophthora</taxon>
    </lineage>
</organism>